<accession>A0A9W8ADQ0</accession>
<dbReference type="Proteomes" id="UP001150569">
    <property type="component" value="Unassembled WGS sequence"/>
</dbReference>
<keyword evidence="4" id="KW-1185">Reference proteome</keyword>
<protein>
    <submittedName>
        <fullName evidence="3">Uncharacterized protein</fullName>
    </submittedName>
</protein>
<organism evidence="3 4">
    <name type="scientific">Tieghemiomyces parasiticus</name>
    <dbReference type="NCBI Taxonomy" id="78921"/>
    <lineage>
        <taxon>Eukaryota</taxon>
        <taxon>Fungi</taxon>
        <taxon>Fungi incertae sedis</taxon>
        <taxon>Zoopagomycota</taxon>
        <taxon>Kickxellomycotina</taxon>
        <taxon>Dimargaritomycetes</taxon>
        <taxon>Dimargaritales</taxon>
        <taxon>Dimargaritaceae</taxon>
        <taxon>Tieghemiomyces</taxon>
    </lineage>
</organism>
<feature type="signal peptide" evidence="2">
    <location>
        <begin position="1"/>
        <end position="16"/>
    </location>
</feature>
<evidence type="ECO:0000313" key="3">
    <source>
        <dbReference type="EMBL" id="KAJ1929588.1"/>
    </source>
</evidence>
<evidence type="ECO:0000256" key="1">
    <source>
        <dbReference type="SAM" id="MobiDB-lite"/>
    </source>
</evidence>
<dbReference type="AlphaFoldDB" id="A0A9W8ADQ0"/>
<evidence type="ECO:0000313" key="4">
    <source>
        <dbReference type="Proteomes" id="UP001150569"/>
    </source>
</evidence>
<proteinExistence type="predicted"/>
<comment type="caution">
    <text evidence="3">The sequence shown here is derived from an EMBL/GenBank/DDBJ whole genome shotgun (WGS) entry which is preliminary data.</text>
</comment>
<gene>
    <name evidence="3" type="ORF">IWQ60_001018</name>
</gene>
<name>A0A9W8ADQ0_9FUNG</name>
<dbReference type="EMBL" id="JANBPT010000030">
    <property type="protein sequence ID" value="KAJ1929588.1"/>
    <property type="molecule type" value="Genomic_DNA"/>
</dbReference>
<feature type="chain" id="PRO_5040860241" evidence="2">
    <location>
        <begin position="17"/>
        <end position="141"/>
    </location>
</feature>
<feature type="region of interest" description="Disordered" evidence="1">
    <location>
        <begin position="47"/>
        <end position="79"/>
    </location>
</feature>
<reference evidence="3" key="1">
    <citation type="submission" date="2022-07" db="EMBL/GenBank/DDBJ databases">
        <title>Phylogenomic reconstructions and comparative analyses of Kickxellomycotina fungi.</title>
        <authorList>
            <person name="Reynolds N.K."/>
            <person name="Stajich J.E."/>
            <person name="Barry K."/>
            <person name="Grigoriev I.V."/>
            <person name="Crous P."/>
            <person name="Smith M.E."/>
        </authorList>
    </citation>
    <scope>NUCLEOTIDE SEQUENCE</scope>
    <source>
        <strain evidence="3">RSA 861</strain>
    </source>
</reference>
<feature type="compositionally biased region" description="Polar residues" evidence="1">
    <location>
        <begin position="54"/>
        <end position="64"/>
    </location>
</feature>
<sequence>MKCASLMLALATVATARVSNYEDPESQKKSTIPERRGWAAVRHHFRGIDHRQTEANPSSTSAATPTEAEQPPYANPHVNTALRHFGGRLEQGRGLPVPTSSHWITLRNHAQQSGATAEPMHANPTANAVLNYFKDKIGRGY</sequence>
<evidence type="ECO:0000256" key="2">
    <source>
        <dbReference type="SAM" id="SignalP"/>
    </source>
</evidence>
<keyword evidence="2" id="KW-0732">Signal</keyword>